<dbReference type="GO" id="GO:0046475">
    <property type="term" value="P:glycerophospholipid catabolic process"/>
    <property type="evidence" value="ECO:0007669"/>
    <property type="project" value="TreeGrafter"/>
</dbReference>
<dbReference type="PANTHER" id="PTHR10728:SF40">
    <property type="entry name" value="PATATIN FAMILY PROTEIN"/>
    <property type="match status" value="1"/>
</dbReference>
<dbReference type="Pfam" id="PF01734">
    <property type="entry name" value="Patatin"/>
    <property type="match status" value="1"/>
</dbReference>
<feature type="transmembrane region" description="Helical" evidence="2">
    <location>
        <begin position="426"/>
        <end position="448"/>
    </location>
</feature>
<feature type="transmembrane region" description="Helical" evidence="2">
    <location>
        <begin position="310"/>
        <end position="333"/>
    </location>
</feature>
<evidence type="ECO:0000256" key="2">
    <source>
        <dbReference type="SAM" id="Phobius"/>
    </source>
</evidence>
<reference evidence="4" key="1">
    <citation type="submission" date="2020-02" db="EMBL/GenBank/DDBJ databases">
        <title>Flavobacterium sp. genome.</title>
        <authorList>
            <person name="Jung H.S."/>
            <person name="Baek J.H."/>
            <person name="Jeon C.O."/>
        </authorList>
    </citation>
    <scope>NUCLEOTIDE SEQUENCE</scope>
    <source>
        <strain evidence="4">SE-s28</strain>
    </source>
</reference>
<dbReference type="EMBL" id="JAAMPU010000097">
    <property type="protein sequence ID" value="NMH26894.1"/>
    <property type="molecule type" value="Genomic_DNA"/>
</dbReference>
<dbReference type="PANTHER" id="PTHR10728">
    <property type="entry name" value="CYTOSOLIC PHOSPHOLIPASE A2"/>
    <property type="match status" value="1"/>
</dbReference>
<evidence type="ECO:0000259" key="3">
    <source>
        <dbReference type="Pfam" id="PF01734"/>
    </source>
</evidence>
<keyword evidence="2" id="KW-0472">Membrane</keyword>
<feature type="transmembrane region" description="Helical" evidence="2">
    <location>
        <begin position="464"/>
        <end position="485"/>
    </location>
</feature>
<dbReference type="InterPro" id="IPR002641">
    <property type="entry name" value="PNPLA_dom"/>
</dbReference>
<dbReference type="GO" id="GO:0004623">
    <property type="term" value="F:phospholipase A2 activity"/>
    <property type="evidence" value="ECO:0007669"/>
    <property type="project" value="TreeGrafter"/>
</dbReference>
<comment type="caution">
    <text evidence="4">The sequence shown here is derived from an EMBL/GenBank/DDBJ whole genome shotgun (WGS) entry which is preliminary data.</text>
</comment>
<evidence type="ECO:0000313" key="5">
    <source>
        <dbReference type="Proteomes" id="UP000712080"/>
    </source>
</evidence>
<feature type="transmembrane region" description="Helical" evidence="2">
    <location>
        <begin position="158"/>
        <end position="177"/>
    </location>
</feature>
<evidence type="ECO:0000313" key="4">
    <source>
        <dbReference type="EMBL" id="NMH26894.1"/>
    </source>
</evidence>
<feature type="transmembrane region" description="Helical" evidence="2">
    <location>
        <begin position="353"/>
        <end position="372"/>
    </location>
</feature>
<dbReference type="InterPro" id="IPR016035">
    <property type="entry name" value="Acyl_Trfase/lysoPLipase"/>
</dbReference>
<evidence type="ECO:0000256" key="1">
    <source>
        <dbReference type="ARBA" id="ARBA00023098"/>
    </source>
</evidence>
<keyword evidence="1" id="KW-0443">Lipid metabolism</keyword>
<dbReference type="Gene3D" id="3.40.1090.10">
    <property type="entry name" value="Cytosolic phospholipase A2 catalytic domain"/>
    <property type="match status" value="2"/>
</dbReference>
<feature type="transmembrane region" description="Helical" evidence="2">
    <location>
        <begin position="206"/>
        <end position="226"/>
    </location>
</feature>
<keyword evidence="5" id="KW-1185">Reference proteome</keyword>
<sequence length="834" mass="94016">MLADNMKLAGLAFSGGGIRSATFNLGVLQKLAELGALPRFDYLSTVSGGGYIGSWYTSWLYRNTSVTKIMDRLNPKKSGDPLGEEVRPIRWLRMFSNYLSPNKSIMSADSWTAGMTWLRNTLINQVILLLILLTVLAAMEILHSFWKWLIHDYNDFNQLYVIVLSVFVISGTAYLAGSGMRTFYRESSTGRKDWFKVGKSGNLSKYLTGWIFTSAFAISLLCIAEQGIHDFSAIFDSLWPGGVIAFIGMLAVAWIGKYHRYNVSNPSSTAINYKLFGRIIISSALASIVGVLLIGLVWKLIAQLFRLNDLWPFILGIPLLIEAFCITIVFRMAVMGNYFPDERREWWGRMGGIVHRFIFWWIIATLAALWFPGKFIHISTLANLDKFVAFTGGWAVLIGYGVRTAFTSKDPTDKPANNSKRQLKDVFVRIAPYFFMVGFLLIGSYVLGKFTFYMQQYFPNKECTLIVCFICLAAATALLSLCAGVNEFSLHDFYKNRLVRAYLGATRKRADREDSANTFTGFDKEDDILLSQIRSDSYSGPYPLINTAVNTTSVSELDRQDRMAESFVFSPLYCGFDFNATRSASLRKSSIFNFGYRPTNQFSRKFGPFLGTVMAISGAAVSPNRGYHSSSATSFLLTLFNVRLGRWIGNPRKHSWQRSEPPFGLVYLLKDLIGKSNIDDDYVYLSDGGHFDNMGLYELVRRRCHYIVLGDGEQDEDSICEGLANAIRRCRIDFGVEIVIDVDKVTPKGKENGLSPKHLVKGKLFYPNNPVPGTIIYIKSSVTGKEATDVREYRLRNPKFPQESTGDQFFDEAQFESYRKLGYESIKDSADLLP</sequence>
<accession>A0A972JEH5</accession>
<proteinExistence type="predicted"/>
<feature type="transmembrane region" description="Helical" evidence="2">
    <location>
        <begin position="387"/>
        <end position="406"/>
    </location>
</feature>
<feature type="transmembrane region" description="Helical" evidence="2">
    <location>
        <begin position="275"/>
        <end position="298"/>
    </location>
</feature>
<organism evidence="4 5">
    <name type="scientific">Flavobacterium silvaticum</name>
    <dbReference type="NCBI Taxonomy" id="1852020"/>
    <lineage>
        <taxon>Bacteria</taxon>
        <taxon>Pseudomonadati</taxon>
        <taxon>Bacteroidota</taxon>
        <taxon>Flavobacteriia</taxon>
        <taxon>Flavobacteriales</taxon>
        <taxon>Flavobacteriaceae</taxon>
        <taxon>Flavobacterium</taxon>
    </lineage>
</organism>
<keyword evidence="2" id="KW-0812">Transmembrane</keyword>
<keyword evidence="2" id="KW-1133">Transmembrane helix</keyword>
<dbReference type="GO" id="GO:0005829">
    <property type="term" value="C:cytosol"/>
    <property type="evidence" value="ECO:0007669"/>
    <property type="project" value="TreeGrafter"/>
</dbReference>
<feature type="transmembrane region" description="Helical" evidence="2">
    <location>
        <begin position="238"/>
        <end position="255"/>
    </location>
</feature>
<dbReference type="Proteomes" id="UP000712080">
    <property type="component" value="Unassembled WGS sequence"/>
</dbReference>
<gene>
    <name evidence="4" type="ORF">G6047_02515</name>
</gene>
<feature type="transmembrane region" description="Helical" evidence="2">
    <location>
        <begin position="126"/>
        <end position="146"/>
    </location>
</feature>
<dbReference type="AlphaFoldDB" id="A0A972JEH5"/>
<dbReference type="SUPFAM" id="SSF52151">
    <property type="entry name" value="FabD/lysophospholipase-like"/>
    <property type="match status" value="1"/>
</dbReference>
<name>A0A972JEH5_9FLAO</name>
<feature type="domain" description="PNPLA" evidence="3">
    <location>
        <begin position="11"/>
        <end position="142"/>
    </location>
</feature>
<protein>
    <recommendedName>
        <fullName evidence="3">PNPLA domain-containing protein</fullName>
    </recommendedName>
</protein>